<dbReference type="GO" id="GO:0009235">
    <property type="term" value="P:cobalamin metabolic process"/>
    <property type="evidence" value="ECO:0007669"/>
    <property type="project" value="InterPro"/>
</dbReference>
<comment type="caution">
    <text evidence="1">The sequence shown here is derived from an EMBL/GenBank/DDBJ whole genome shotgun (WGS) entry which is preliminary data.</text>
</comment>
<reference evidence="1" key="1">
    <citation type="submission" date="2022-07" db="EMBL/GenBank/DDBJ databases">
        <title>Phylogenomic reconstructions and comparative analyses of Kickxellomycotina fungi.</title>
        <authorList>
            <person name="Reynolds N.K."/>
            <person name="Stajich J.E."/>
            <person name="Barry K."/>
            <person name="Grigoriev I.V."/>
            <person name="Crous P."/>
            <person name="Smith M.E."/>
        </authorList>
    </citation>
    <scope>NUCLEOTIDE SEQUENCE</scope>
    <source>
        <strain evidence="1">NRRL 1566</strain>
    </source>
</reference>
<dbReference type="EMBL" id="JANBUW010000290">
    <property type="protein sequence ID" value="KAJ2847596.1"/>
    <property type="molecule type" value="Genomic_DNA"/>
</dbReference>
<dbReference type="Proteomes" id="UP001139887">
    <property type="component" value="Unassembled WGS sequence"/>
</dbReference>
<protein>
    <recommendedName>
        <fullName evidence="3">Methylmalonic aciduria and homocystinuria type D protein</fullName>
    </recommendedName>
</protein>
<feature type="non-terminal residue" evidence="1">
    <location>
        <position position="1"/>
    </location>
</feature>
<dbReference type="Pfam" id="PF10229">
    <property type="entry name" value="MMADHC"/>
    <property type="match status" value="1"/>
</dbReference>
<evidence type="ECO:0000313" key="1">
    <source>
        <dbReference type="EMBL" id="KAJ2847596.1"/>
    </source>
</evidence>
<gene>
    <name evidence="1" type="ORF">IWW36_003780</name>
</gene>
<accession>A0A9W8I9J4</accession>
<organism evidence="1 2">
    <name type="scientific">Coemansia brasiliensis</name>
    <dbReference type="NCBI Taxonomy" id="2650707"/>
    <lineage>
        <taxon>Eukaryota</taxon>
        <taxon>Fungi</taxon>
        <taxon>Fungi incertae sedis</taxon>
        <taxon>Zoopagomycota</taxon>
        <taxon>Kickxellomycotina</taxon>
        <taxon>Kickxellomycetes</taxon>
        <taxon>Kickxellales</taxon>
        <taxon>Kickxellaceae</taxon>
        <taxon>Coemansia</taxon>
    </lineage>
</organism>
<dbReference type="AlphaFoldDB" id="A0A9W8I9J4"/>
<proteinExistence type="predicted"/>
<keyword evidence="2" id="KW-1185">Reference proteome</keyword>
<dbReference type="OrthoDB" id="10263782at2759"/>
<sequence length="95" mass="10666">FYRWGSDFVSRLREQGYWADITDPMSGMALFTNSGPSLYPDVESAEILLRYTPFNLGMCFVLSHPQWGTHVYPATAFTLAPVTIVKQVLDAMSLA</sequence>
<dbReference type="PANTHER" id="PTHR13192">
    <property type="entry name" value="MY011 PROTEIN"/>
    <property type="match status" value="1"/>
</dbReference>
<dbReference type="PANTHER" id="PTHR13192:SF3">
    <property type="entry name" value="COBALAMIN TRAFFICKING PROTEIN CBLD"/>
    <property type="match status" value="1"/>
</dbReference>
<name>A0A9W8I9J4_9FUNG</name>
<evidence type="ECO:0000313" key="2">
    <source>
        <dbReference type="Proteomes" id="UP001139887"/>
    </source>
</evidence>
<evidence type="ECO:0008006" key="3">
    <source>
        <dbReference type="Google" id="ProtNLM"/>
    </source>
</evidence>
<dbReference type="InterPro" id="IPR019362">
    <property type="entry name" value="MMADHC"/>
</dbReference>